<dbReference type="AlphaFoldDB" id="A0A239AR05"/>
<reference evidence="1 2" key="1">
    <citation type="submission" date="2017-06" db="EMBL/GenBank/DDBJ databases">
        <authorList>
            <person name="Kim H.J."/>
            <person name="Triplett B.A."/>
        </authorList>
    </citation>
    <scope>NUCLEOTIDE SEQUENCE [LARGE SCALE GENOMIC DNA]</scope>
    <source>
        <strain evidence="1 2">DSM 25597</strain>
    </source>
</reference>
<dbReference type="SUPFAM" id="SSF49464">
    <property type="entry name" value="Carboxypeptidase regulatory domain-like"/>
    <property type="match status" value="1"/>
</dbReference>
<evidence type="ECO:0008006" key="3">
    <source>
        <dbReference type="Google" id="ProtNLM"/>
    </source>
</evidence>
<keyword evidence="2" id="KW-1185">Reference proteome</keyword>
<name>A0A239AR05_9FLAO</name>
<dbReference type="PROSITE" id="PS51257">
    <property type="entry name" value="PROKAR_LIPOPROTEIN"/>
    <property type="match status" value="1"/>
</dbReference>
<evidence type="ECO:0000313" key="1">
    <source>
        <dbReference type="EMBL" id="SNR97742.1"/>
    </source>
</evidence>
<organism evidence="1 2">
    <name type="scientific">Dokdonia pacifica</name>
    <dbReference type="NCBI Taxonomy" id="1627892"/>
    <lineage>
        <taxon>Bacteria</taxon>
        <taxon>Pseudomonadati</taxon>
        <taxon>Bacteroidota</taxon>
        <taxon>Flavobacteriia</taxon>
        <taxon>Flavobacteriales</taxon>
        <taxon>Flavobacteriaceae</taxon>
        <taxon>Dokdonia</taxon>
    </lineage>
</organism>
<dbReference type="OrthoDB" id="1446904at2"/>
<dbReference type="RefSeq" id="WP_089372322.1">
    <property type="nucleotide sequence ID" value="NZ_BMEP01000006.1"/>
</dbReference>
<proteinExistence type="predicted"/>
<dbReference type="InterPro" id="IPR008969">
    <property type="entry name" value="CarboxyPept-like_regulatory"/>
</dbReference>
<protein>
    <recommendedName>
        <fullName evidence="3">Carboxypeptidase regulatory-like domain-containing protein</fullName>
    </recommendedName>
</protein>
<sequence>MRILFAIVCCAFLMSCGSDDGGETVEPVVCPTVTLAGFEIRVVNATNGNPLSGVMITAREGNIFEEVLAEVAATPGTYQGVFEREGSYVLVVELDGFQTVVTDAITVGRLNDECETLDTQNLSFSLSEL</sequence>
<gene>
    <name evidence="1" type="ORF">SAMN06265376_10563</name>
</gene>
<dbReference type="Proteomes" id="UP000198379">
    <property type="component" value="Unassembled WGS sequence"/>
</dbReference>
<dbReference type="Gene3D" id="2.60.40.1120">
    <property type="entry name" value="Carboxypeptidase-like, regulatory domain"/>
    <property type="match status" value="1"/>
</dbReference>
<dbReference type="EMBL" id="FZNY01000005">
    <property type="protein sequence ID" value="SNR97742.1"/>
    <property type="molecule type" value="Genomic_DNA"/>
</dbReference>
<accession>A0A239AR05</accession>
<evidence type="ECO:0000313" key="2">
    <source>
        <dbReference type="Proteomes" id="UP000198379"/>
    </source>
</evidence>